<dbReference type="EMBL" id="CYRY02006729">
    <property type="protein sequence ID" value="VCW73593.1"/>
    <property type="molecule type" value="Genomic_DNA"/>
</dbReference>
<feature type="transmembrane region" description="Helical" evidence="1">
    <location>
        <begin position="108"/>
        <end position="127"/>
    </location>
</feature>
<feature type="non-terminal residue" evidence="2">
    <location>
        <position position="1"/>
    </location>
</feature>
<organism evidence="2 3">
    <name type="scientific">Gulo gulo</name>
    <name type="common">Wolverine</name>
    <name type="synonym">Gluton</name>
    <dbReference type="NCBI Taxonomy" id="48420"/>
    <lineage>
        <taxon>Eukaryota</taxon>
        <taxon>Metazoa</taxon>
        <taxon>Chordata</taxon>
        <taxon>Craniata</taxon>
        <taxon>Vertebrata</taxon>
        <taxon>Euteleostomi</taxon>
        <taxon>Mammalia</taxon>
        <taxon>Eutheria</taxon>
        <taxon>Laurasiatheria</taxon>
        <taxon>Carnivora</taxon>
        <taxon>Caniformia</taxon>
        <taxon>Musteloidea</taxon>
        <taxon>Mustelidae</taxon>
        <taxon>Guloninae</taxon>
        <taxon>Gulo</taxon>
    </lineage>
</organism>
<dbReference type="Proteomes" id="UP000269945">
    <property type="component" value="Unassembled WGS sequence"/>
</dbReference>
<dbReference type="AlphaFoldDB" id="A0A9X9LL16"/>
<sequence>GLWLGIIICSITQSLCFLGFIGRLNWKNACEEAQIHANLRLNMVQDEPAAACQDTGGPRNRGGISVKDVRRKHETQLDQQRHQEDEVQAQPRDTTDWIGKHLVLWRGFLLLGVILVLIVGILVRVYVRVE</sequence>
<keyword evidence="1" id="KW-0472">Membrane</keyword>
<reference evidence="2 3" key="1">
    <citation type="submission" date="2018-10" db="EMBL/GenBank/DDBJ databases">
        <authorList>
            <person name="Ekblom R."/>
            <person name="Jareborg N."/>
        </authorList>
    </citation>
    <scope>NUCLEOTIDE SEQUENCE [LARGE SCALE GENOMIC DNA]</scope>
    <source>
        <tissue evidence="2">Muscle</tissue>
    </source>
</reference>
<name>A0A9X9LL16_GULGU</name>
<evidence type="ECO:0000313" key="2">
    <source>
        <dbReference type="EMBL" id="VCW73593.1"/>
    </source>
</evidence>
<comment type="caution">
    <text evidence="2">The sequence shown here is derived from an EMBL/GenBank/DDBJ whole genome shotgun (WGS) entry which is preliminary data.</text>
</comment>
<keyword evidence="1" id="KW-1133">Transmembrane helix</keyword>
<keyword evidence="3" id="KW-1185">Reference proteome</keyword>
<proteinExistence type="predicted"/>
<evidence type="ECO:0000313" key="3">
    <source>
        <dbReference type="Proteomes" id="UP000269945"/>
    </source>
</evidence>
<accession>A0A9X9LL16</accession>
<gene>
    <name evidence="2" type="ORF">BN2614_LOCUS1</name>
</gene>
<evidence type="ECO:0000256" key="1">
    <source>
        <dbReference type="SAM" id="Phobius"/>
    </source>
</evidence>
<keyword evidence="1" id="KW-0812">Transmembrane</keyword>
<protein>
    <submittedName>
        <fullName evidence="2">Uncharacterized protein</fullName>
    </submittedName>
</protein>